<dbReference type="KEGG" id="brb:EH207_11085"/>
<keyword evidence="1" id="KW-0238">DNA-binding</keyword>
<dbReference type="SUPFAM" id="SSF46955">
    <property type="entry name" value="Putative DNA-binding domain"/>
    <property type="match status" value="1"/>
</dbReference>
<dbReference type="PANTHER" id="PTHR30204:SF92">
    <property type="entry name" value="HTH-TYPE TRANSCRIPTIONAL REGULATOR ZNTR"/>
    <property type="match status" value="1"/>
</dbReference>
<dbReference type="EMBL" id="CP034035">
    <property type="protein sequence ID" value="QCR08148.1"/>
    <property type="molecule type" value="Genomic_DNA"/>
</dbReference>
<evidence type="ECO:0000256" key="1">
    <source>
        <dbReference type="ARBA" id="ARBA00023125"/>
    </source>
</evidence>
<dbReference type="PROSITE" id="PS00552">
    <property type="entry name" value="HTH_MERR_1"/>
    <property type="match status" value="1"/>
</dbReference>
<reference evidence="4 6" key="1">
    <citation type="submission" date="2018-11" db="EMBL/GenBank/DDBJ databases">
        <title>Genome sequences of Brenneria nigrifluens and Brenneria rubrifaciens.</title>
        <authorList>
            <person name="Poret-Peterson A.T."/>
            <person name="McClean A.E."/>
            <person name="Kluepfel D.A."/>
        </authorList>
    </citation>
    <scope>NUCLEOTIDE SEQUENCE [LARGE SCALE GENOMIC DNA]</scope>
    <source>
        <strain evidence="4 6">6D370</strain>
    </source>
</reference>
<protein>
    <submittedName>
        <fullName evidence="4">MerR family transcriptional regulator</fullName>
    </submittedName>
</protein>
<dbReference type="PANTHER" id="PTHR30204">
    <property type="entry name" value="REDOX-CYCLING DRUG-SENSING TRANSCRIPTIONAL ACTIVATOR SOXR"/>
    <property type="match status" value="1"/>
</dbReference>
<dbReference type="RefSeq" id="WP_137713203.1">
    <property type="nucleotide sequence ID" value="NZ_CP034035.1"/>
</dbReference>
<dbReference type="GO" id="GO:0003700">
    <property type="term" value="F:DNA-binding transcription factor activity"/>
    <property type="evidence" value="ECO:0007669"/>
    <property type="project" value="InterPro"/>
</dbReference>
<dbReference type="InterPro" id="IPR009061">
    <property type="entry name" value="DNA-bd_dom_put_sf"/>
</dbReference>
<keyword evidence="6" id="KW-1185">Reference proteome</keyword>
<dbReference type="InterPro" id="IPR000551">
    <property type="entry name" value="MerR-type_HTH_dom"/>
</dbReference>
<evidence type="ECO:0000313" key="4">
    <source>
        <dbReference type="EMBL" id="QCR08148.1"/>
    </source>
</evidence>
<dbReference type="CDD" id="cd01282">
    <property type="entry name" value="HTH_MerR-like_sg3"/>
    <property type="match status" value="1"/>
</dbReference>
<organism evidence="4 6">
    <name type="scientific">Brenneria rubrifaciens</name>
    <dbReference type="NCBI Taxonomy" id="55213"/>
    <lineage>
        <taxon>Bacteria</taxon>
        <taxon>Pseudomonadati</taxon>
        <taxon>Pseudomonadota</taxon>
        <taxon>Gammaproteobacteria</taxon>
        <taxon>Enterobacterales</taxon>
        <taxon>Pectobacteriaceae</taxon>
        <taxon>Brenneria</taxon>
    </lineage>
</organism>
<dbReference type="OrthoDB" id="9808480at2"/>
<evidence type="ECO:0000313" key="5">
    <source>
        <dbReference type="EMBL" id="QCR09025.1"/>
    </source>
</evidence>
<keyword evidence="2" id="KW-0175">Coiled coil</keyword>
<dbReference type="AlphaFoldDB" id="A0A4P8QMK7"/>
<dbReference type="PRINTS" id="PR00040">
    <property type="entry name" value="HTHMERR"/>
</dbReference>
<accession>A0A4P8QMK7</accession>
<dbReference type="SMART" id="SM00422">
    <property type="entry name" value="HTH_MERR"/>
    <property type="match status" value="1"/>
</dbReference>
<feature type="domain" description="HTH merR-type" evidence="3">
    <location>
        <begin position="1"/>
        <end position="68"/>
    </location>
</feature>
<name>A0A4P8QMK7_9GAMM</name>
<dbReference type="PROSITE" id="PS50937">
    <property type="entry name" value="HTH_MERR_2"/>
    <property type="match status" value="1"/>
</dbReference>
<dbReference type="Pfam" id="PF13411">
    <property type="entry name" value="MerR_1"/>
    <property type="match status" value="1"/>
</dbReference>
<evidence type="ECO:0000259" key="3">
    <source>
        <dbReference type="PROSITE" id="PS50937"/>
    </source>
</evidence>
<dbReference type="InterPro" id="IPR047057">
    <property type="entry name" value="MerR_fam"/>
</dbReference>
<dbReference type="GO" id="GO:0003677">
    <property type="term" value="F:DNA binding"/>
    <property type="evidence" value="ECO:0007669"/>
    <property type="project" value="UniProtKB-KW"/>
</dbReference>
<evidence type="ECO:0000313" key="6">
    <source>
        <dbReference type="Proteomes" id="UP000299580"/>
    </source>
</evidence>
<sequence length="112" mass="12528">MKIGELSSRTGVSIRMLRYYEQKGLLNPSRSESGYRRYGVEDVQRIKDIALLNGAGLPLAAIRDLLACVPSGANPAPLCYALKSRIREQLEQIDRQIASLNKSRQRLTGLLR</sequence>
<proteinExistence type="predicted"/>
<gene>
    <name evidence="4" type="ORF">EH207_06230</name>
    <name evidence="5" type="ORF">EH207_11085</name>
</gene>
<dbReference type="Proteomes" id="UP000299580">
    <property type="component" value="Chromosome"/>
</dbReference>
<evidence type="ECO:0000256" key="2">
    <source>
        <dbReference type="SAM" id="Coils"/>
    </source>
</evidence>
<dbReference type="Gene3D" id="1.10.1660.10">
    <property type="match status" value="1"/>
</dbReference>
<dbReference type="EMBL" id="CP034035">
    <property type="protein sequence ID" value="QCR09025.1"/>
    <property type="molecule type" value="Genomic_DNA"/>
</dbReference>
<dbReference type="KEGG" id="brb:EH207_06230"/>
<feature type="coiled-coil region" evidence="2">
    <location>
        <begin position="83"/>
        <end position="110"/>
    </location>
</feature>